<dbReference type="AlphaFoldDB" id="A0A1C6G5K7"/>
<dbReference type="Pfam" id="PF13302">
    <property type="entry name" value="Acetyltransf_3"/>
    <property type="match status" value="1"/>
</dbReference>
<evidence type="ECO:0000259" key="1">
    <source>
        <dbReference type="Pfam" id="PF13302"/>
    </source>
</evidence>
<accession>A0A1C6G5K7</accession>
<dbReference type="InterPro" id="IPR051908">
    <property type="entry name" value="Ribosomal_N-acetyltransferase"/>
</dbReference>
<organism evidence="2">
    <name type="scientific">uncultured Anaerotruncus sp</name>
    <dbReference type="NCBI Taxonomy" id="905011"/>
    <lineage>
        <taxon>Bacteria</taxon>
        <taxon>Bacillati</taxon>
        <taxon>Bacillota</taxon>
        <taxon>Clostridia</taxon>
        <taxon>Eubacteriales</taxon>
        <taxon>Oscillospiraceae</taxon>
        <taxon>Anaerotruncus</taxon>
        <taxon>environmental samples</taxon>
    </lineage>
</organism>
<dbReference type="GO" id="GO:1990189">
    <property type="term" value="F:protein N-terminal-serine acetyltransferase activity"/>
    <property type="evidence" value="ECO:0007669"/>
    <property type="project" value="TreeGrafter"/>
</dbReference>
<dbReference type="Gene3D" id="3.40.630.30">
    <property type="match status" value="1"/>
</dbReference>
<dbReference type="GO" id="GO:0008999">
    <property type="term" value="F:protein-N-terminal-alanine acetyltransferase activity"/>
    <property type="evidence" value="ECO:0007669"/>
    <property type="project" value="TreeGrafter"/>
</dbReference>
<dbReference type="InterPro" id="IPR000182">
    <property type="entry name" value="GNAT_dom"/>
</dbReference>
<sequence length="167" mass="18361">MHRLTPRLSIFPLSPAQMQLWVHDLPALEAALGCTYRGEPLSGPFLQVVCAQASAAAAASTNYMWHSFWLLMRRSDRSIVGSAVWKGAPDASGQVEIGYGLGQAFYHQGYMTEAVSELCRWALDQPAVTSVLAETDPLPQGAASQRVLMRCGFLPYPQKSGCWWCLK</sequence>
<dbReference type="InterPro" id="IPR016181">
    <property type="entry name" value="Acyl_CoA_acyltransferase"/>
</dbReference>
<dbReference type="GO" id="GO:0005737">
    <property type="term" value="C:cytoplasm"/>
    <property type="evidence" value="ECO:0007669"/>
    <property type="project" value="TreeGrafter"/>
</dbReference>
<name>A0A1C6G5K7_9FIRM</name>
<dbReference type="SUPFAM" id="SSF55729">
    <property type="entry name" value="Acyl-CoA N-acyltransferases (Nat)"/>
    <property type="match status" value="1"/>
</dbReference>
<dbReference type="PANTHER" id="PTHR43441">
    <property type="entry name" value="RIBOSOMAL-PROTEIN-SERINE ACETYLTRANSFERASE"/>
    <property type="match status" value="1"/>
</dbReference>
<dbReference type="EMBL" id="FMHG01000001">
    <property type="protein sequence ID" value="SCJ40566.1"/>
    <property type="molecule type" value="Genomic_DNA"/>
</dbReference>
<gene>
    <name evidence="2" type="ORF">SAMEA3545359_00238</name>
</gene>
<proteinExistence type="predicted"/>
<evidence type="ECO:0000313" key="2">
    <source>
        <dbReference type="EMBL" id="SCJ40566.1"/>
    </source>
</evidence>
<protein>
    <recommendedName>
        <fullName evidence="1">N-acetyltransferase domain-containing protein</fullName>
    </recommendedName>
</protein>
<reference evidence="2" key="1">
    <citation type="submission" date="2015-09" db="EMBL/GenBank/DDBJ databases">
        <authorList>
            <consortium name="Pathogen Informatics"/>
        </authorList>
    </citation>
    <scope>NUCLEOTIDE SEQUENCE</scope>
    <source>
        <strain evidence="2">2789STDY5834896</strain>
    </source>
</reference>
<feature type="domain" description="N-acetyltransferase" evidence="1">
    <location>
        <begin position="60"/>
        <end position="153"/>
    </location>
</feature>
<dbReference type="PANTHER" id="PTHR43441:SF6">
    <property type="entry name" value="N-ACETYLTRANSFERASE DOMAIN-CONTAINING PROTEIN"/>
    <property type="match status" value="1"/>
</dbReference>